<evidence type="ECO:0000313" key="2">
    <source>
        <dbReference type="Proteomes" id="UP000789901"/>
    </source>
</evidence>
<accession>A0ABN7VPH2</accession>
<keyword evidence="2" id="KW-1185">Reference proteome</keyword>
<feature type="non-terminal residue" evidence="1">
    <location>
        <position position="1"/>
    </location>
</feature>
<gene>
    <name evidence="1" type="ORF">GMARGA_LOCUS21105</name>
</gene>
<dbReference type="EMBL" id="CAJVQB010019164">
    <property type="protein sequence ID" value="CAG8790128.1"/>
    <property type="molecule type" value="Genomic_DNA"/>
</dbReference>
<name>A0ABN7VPH2_GIGMA</name>
<dbReference type="Proteomes" id="UP000789901">
    <property type="component" value="Unassembled WGS sequence"/>
</dbReference>
<evidence type="ECO:0000313" key="1">
    <source>
        <dbReference type="EMBL" id="CAG8790128.1"/>
    </source>
</evidence>
<comment type="caution">
    <text evidence="1">The sequence shown here is derived from an EMBL/GenBank/DDBJ whole genome shotgun (WGS) entry which is preliminary data.</text>
</comment>
<organism evidence="1 2">
    <name type="scientific">Gigaspora margarita</name>
    <dbReference type="NCBI Taxonomy" id="4874"/>
    <lineage>
        <taxon>Eukaryota</taxon>
        <taxon>Fungi</taxon>
        <taxon>Fungi incertae sedis</taxon>
        <taxon>Mucoromycota</taxon>
        <taxon>Glomeromycotina</taxon>
        <taxon>Glomeromycetes</taxon>
        <taxon>Diversisporales</taxon>
        <taxon>Gigasporaceae</taxon>
        <taxon>Gigaspora</taxon>
    </lineage>
</organism>
<protein>
    <submittedName>
        <fullName evidence="1">15451_t:CDS:1</fullName>
    </submittedName>
</protein>
<reference evidence="1 2" key="1">
    <citation type="submission" date="2021-06" db="EMBL/GenBank/DDBJ databases">
        <authorList>
            <person name="Kallberg Y."/>
            <person name="Tangrot J."/>
            <person name="Rosling A."/>
        </authorList>
    </citation>
    <scope>NUCLEOTIDE SEQUENCE [LARGE SCALE GENOMIC DNA]</scope>
    <source>
        <strain evidence="1 2">120-4 pot B 10/14</strain>
    </source>
</reference>
<proteinExistence type="predicted"/>
<sequence length="41" mass="4794">KYNIFEESSEEEIFEIGQIALAKAQILLNNDAKYNKNYNID</sequence>